<feature type="transmembrane region" description="Helical" evidence="7">
    <location>
        <begin position="617"/>
        <end position="641"/>
    </location>
</feature>
<dbReference type="AlphaFoldDB" id="A0AAN6KBH9"/>
<dbReference type="CDD" id="cd14475">
    <property type="entry name" value="SPX_SYG1_like"/>
    <property type="match status" value="1"/>
</dbReference>
<evidence type="ECO:0000256" key="6">
    <source>
        <dbReference type="SAM" id="MobiDB-lite"/>
    </source>
</evidence>
<evidence type="ECO:0000256" key="1">
    <source>
        <dbReference type="ARBA" id="ARBA00004141"/>
    </source>
</evidence>
<name>A0AAN6KBH9_9PEZI</name>
<comment type="subcellular location">
    <subcellularLocation>
        <location evidence="1">Membrane</location>
        <topology evidence="1">Multi-pass membrane protein</topology>
    </subcellularLocation>
</comment>
<evidence type="ECO:0000256" key="5">
    <source>
        <dbReference type="ARBA" id="ARBA00023136"/>
    </source>
</evidence>
<feature type="compositionally biased region" description="Acidic residues" evidence="6">
    <location>
        <begin position="1096"/>
        <end position="1108"/>
    </location>
</feature>
<feature type="transmembrane region" description="Helical" evidence="7">
    <location>
        <begin position="662"/>
        <end position="681"/>
    </location>
</feature>
<organism evidence="10 11">
    <name type="scientific">Friedmanniomyces endolithicus</name>
    <dbReference type="NCBI Taxonomy" id="329885"/>
    <lineage>
        <taxon>Eukaryota</taxon>
        <taxon>Fungi</taxon>
        <taxon>Dikarya</taxon>
        <taxon>Ascomycota</taxon>
        <taxon>Pezizomycotina</taxon>
        <taxon>Dothideomycetes</taxon>
        <taxon>Dothideomycetidae</taxon>
        <taxon>Mycosphaerellales</taxon>
        <taxon>Teratosphaeriaceae</taxon>
        <taxon>Friedmanniomyces</taxon>
    </lineage>
</organism>
<keyword evidence="5 7" id="KW-0472">Membrane</keyword>
<feature type="domain" description="SPX" evidence="9">
    <location>
        <begin position="9"/>
        <end position="517"/>
    </location>
</feature>
<dbReference type="PROSITE" id="PS51382">
    <property type="entry name" value="SPX"/>
    <property type="match status" value="1"/>
</dbReference>
<evidence type="ECO:0000259" key="8">
    <source>
        <dbReference type="PROSITE" id="PS51380"/>
    </source>
</evidence>
<comment type="caution">
    <text evidence="10">The sequence shown here is derived from an EMBL/GenBank/DDBJ whole genome shotgun (WGS) entry which is preliminary data.</text>
</comment>
<protein>
    <submittedName>
        <fullName evidence="10">Xenotropic and polytropic retrovirus receptor 1</fullName>
    </submittedName>
</protein>
<keyword evidence="11" id="KW-1185">Reference proteome</keyword>
<feature type="region of interest" description="Disordered" evidence="6">
    <location>
        <begin position="346"/>
        <end position="367"/>
    </location>
</feature>
<dbReference type="PROSITE" id="PS51380">
    <property type="entry name" value="EXS"/>
    <property type="match status" value="1"/>
</dbReference>
<feature type="region of interest" description="Disordered" evidence="6">
    <location>
        <begin position="44"/>
        <end position="65"/>
    </location>
</feature>
<feature type="region of interest" description="Disordered" evidence="6">
    <location>
        <begin position="1062"/>
        <end position="1108"/>
    </location>
</feature>
<dbReference type="InterPro" id="IPR004331">
    <property type="entry name" value="SPX_dom"/>
</dbReference>
<evidence type="ECO:0000259" key="9">
    <source>
        <dbReference type="PROSITE" id="PS51382"/>
    </source>
</evidence>
<feature type="transmembrane region" description="Helical" evidence="7">
    <location>
        <begin position="887"/>
        <end position="909"/>
    </location>
</feature>
<feature type="compositionally biased region" description="Basic and acidic residues" evidence="6">
    <location>
        <begin position="442"/>
        <end position="458"/>
    </location>
</feature>
<comment type="similarity">
    <text evidence="2">Belongs to the SYG1 (TC 2.A.94) family.</text>
</comment>
<feature type="compositionally biased region" description="Polar residues" evidence="6">
    <location>
        <begin position="201"/>
        <end position="213"/>
    </location>
</feature>
<dbReference type="EMBL" id="JAUJLE010000156">
    <property type="protein sequence ID" value="KAK0974130.1"/>
    <property type="molecule type" value="Genomic_DNA"/>
</dbReference>
<dbReference type="GO" id="GO:0005886">
    <property type="term" value="C:plasma membrane"/>
    <property type="evidence" value="ECO:0007669"/>
    <property type="project" value="TreeGrafter"/>
</dbReference>
<dbReference type="PANTHER" id="PTHR10783">
    <property type="entry name" value="XENOTROPIC AND POLYTROPIC RETROVIRUS RECEPTOR 1-RELATED"/>
    <property type="match status" value="1"/>
</dbReference>
<evidence type="ECO:0000313" key="10">
    <source>
        <dbReference type="EMBL" id="KAK0974130.1"/>
    </source>
</evidence>
<dbReference type="InterPro" id="IPR004342">
    <property type="entry name" value="EXS_C"/>
</dbReference>
<feature type="compositionally biased region" description="Polar residues" evidence="6">
    <location>
        <begin position="352"/>
        <end position="366"/>
    </location>
</feature>
<evidence type="ECO:0000313" key="11">
    <source>
        <dbReference type="Proteomes" id="UP001175353"/>
    </source>
</evidence>
<proteinExistence type="inferred from homology"/>
<gene>
    <name evidence="10" type="primary">SYG1_3</name>
    <name evidence="10" type="ORF">LTR91_014487</name>
</gene>
<sequence>MYFCTRRRMKFAKELDDNAVPEWKGQYLDYKRGKKKLKAVTRALRNVNRPEGAEKQQARRSPFASLRDAPVYSLFQQERQNGVSQQPTGSRDSSTPLVHARSRSLDAPGPRASQHDEEDGDATPRATAINERSPLRIGRQDGPKMTRYGSIIGTPPDKDSPAMALLRLAPSLELPDPALPTDEDSDSDHPISPGHGPAVLSTEQTPLPPSTQLAHTGNAYQIAKPTDAPSSVLSSKRYDFLRPIQRANSTPDNTRRTPDNTRRRPFMRRVFSIAPPAQTADVALEAYREVDFRQAEFFLFLDKELLKIEKFYLKVENEAVERLKVLREQLHIMRDHRMIEVVAAEHKRKAASQPQTQNGNVSQQQDRGWAGHLQIPFTAGSGDDDDTRDFTKPLSHLQASVDVTRDALNKLKPGRVGKTSKAMEALSTPERALGLTPTTSQHLRDPQQDYTRRPDPDANHGVTYRAAKRKLKAALAEYYRGLELLKSYALLNRTAFRKIDKKYDKIVNAHPTGRYMAEKVNKAHFVLSTTPDELITQTEDLYARYFERGNHKLAVSKLRAKVPRAEDYTASIFRTGLLMAAGTVLGLQGLVGASLAFKDEAGSDPQMQMQTSYLLQIYAGYFLMLLLFFLFVLDAAIFSAYKVNYPFIFEFDSRHTLDWKQLAELPAYFWFLLGFTIWCNFAEPFGDMSGMYIYWPVILVGVALLLLCFPPPFYYPRSRGWFLYSNWRLLLAGVFPVEFRDFFLGDMYCSQTYALGNISLFFCLYAQHWSNPAACNSSHSHLLGFFQAVPGIARLLQCVRRYYDTRLWTHGANGAKYTCTILQALSLSLWRIYGGDHLMAFYIACATLNSVYCSFWDLEYDWSMPLNPYSKPYPLLRSTLAYRKTVWWYYVAIFLDPVLRFNWIFYIIYRMDVQHSSIVSFLIGLSEVIRRGIWVIFRVENEHCANVGRARAMRDLELPFEVDKKAGITGPEFVEAAQRSQMAARGVDTALGVGDAAAAQQDPLVLSAQSTTSGRDLEGGLRTPSLSAAASLRQRRTGLAGDADKTQESPVYRALQRVGTTFLTAHAQDYERKRRPGESGDKGKKKGSDSGGDGGGDGEDEDSDSDGE</sequence>
<reference evidence="10" key="1">
    <citation type="submission" date="2023-06" db="EMBL/GenBank/DDBJ databases">
        <title>Black Yeasts Isolated from many extreme environments.</title>
        <authorList>
            <person name="Coleine C."/>
            <person name="Stajich J.E."/>
            <person name="Selbmann L."/>
        </authorList>
    </citation>
    <scope>NUCLEOTIDE SEQUENCE</scope>
    <source>
        <strain evidence="10">CCFEE 5200</strain>
    </source>
</reference>
<dbReference type="PANTHER" id="PTHR10783:SF103">
    <property type="entry name" value="SOLUTE CARRIER FAMILY 53 MEMBER 1"/>
    <property type="match status" value="1"/>
</dbReference>
<accession>A0AAN6KBH9</accession>
<dbReference type="Proteomes" id="UP001175353">
    <property type="component" value="Unassembled WGS sequence"/>
</dbReference>
<dbReference type="GO" id="GO:0006817">
    <property type="term" value="P:phosphate ion transport"/>
    <property type="evidence" value="ECO:0007669"/>
    <property type="project" value="TreeGrafter"/>
</dbReference>
<feature type="region of interest" description="Disordered" evidence="6">
    <location>
        <begin position="436"/>
        <end position="460"/>
    </location>
</feature>
<dbReference type="Pfam" id="PF03124">
    <property type="entry name" value="EXS"/>
    <property type="match status" value="1"/>
</dbReference>
<feature type="domain" description="EXS" evidence="8">
    <location>
        <begin position="774"/>
        <end position="970"/>
    </location>
</feature>
<feature type="compositionally biased region" description="Polar residues" evidence="6">
    <location>
        <begin position="79"/>
        <end position="96"/>
    </location>
</feature>
<feature type="transmembrane region" description="Helical" evidence="7">
    <location>
        <begin position="577"/>
        <end position="597"/>
    </location>
</feature>
<feature type="transmembrane region" description="Helical" evidence="7">
    <location>
        <begin position="693"/>
        <end position="715"/>
    </location>
</feature>
<dbReference type="GO" id="GO:0016036">
    <property type="term" value="P:cellular response to phosphate starvation"/>
    <property type="evidence" value="ECO:0007669"/>
    <property type="project" value="TreeGrafter"/>
</dbReference>
<feature type="compositionally biased region" description="Basic and acidic residues" evidence="6">
    <location>
        <begin position="1068"/>
        <end position="1088"/>
    </location>
</feature>
<evidence type="ECO:0000256" key="4">
    <source>
        <dbReference type="ARBA" id="ARBA00022989"/>
    </source>
</evidence>
<evidence type="ECO:0000256" key="7">
    <source>
        <dbReference type="SAM" id="Phobius"/>
    </source>
</evidence>
<evidence type="ECO:0000256" key="2">
    <source>
        <dbReference type="ARBA" id="ARBA00009665"/>
    </source>
</evidence>
<dbReference type="GO" id="GO:0005794">
    <property type="term" value="C:Golgi apparatus"/>
    <property type="evidence" value="ECO:0007669"/>
    <property type="project" value="TreeGrafter"/>
</dbReference>
<keyword evidence="10" id="KW-0675">Receptor</keyword>
<feature type="region of interest" description="Disordered" evidence="6">
    <location>
        <begin position="79"/>
        <end position="213"/>
    </location>
</feature>
<dbReference type="Pfam" id="PF03105">
    <property type="entry name" value="SPX"/>
    <property type="match status" value="1"/>
</dbReference>
<dbReference type="GO" id="GO:0000822">
    <property type="term" value="F:inositol hexakisphosphate binding"/>
    <property type="evidence" value="ECO:0007669"/>
    <property type="project" value="TreeGrafter"/>
</dbReference>
<keyword evidence="4 7" id="KW-1133">Transmembrane helix</keyword>
<keyword evidence="3 7" id="KW-0812">Transmembrane</keyword>
<evidence type="ECO:0000256" key="3">
    <source>
        <dbReference type="ARBA" id="ARBA00022692"/>
    </source>
</evidence>